<feature type="transmembrane region" description="Helical" evidence="9">
    <location>
        <begin position="49"/>
        <end position="66"/>
    </location>
</feature>
<dbReference type="InterPro" id="IPR050482">
    <property type="entry name" value="Sensor_HK_TwoCompSys"/>
</dbReference>
<evidence type="ECO:0000256" key="3">
    <source>
        <dbReference type="ARBA" id="ARBA00022553"/>
    </source>
</evidence>
<feature type="domain" description="Histidine kinase/HSP90-like ATPase" evidence="10">
    <location>
        <begin position="539"/>
        <end position="630"/>
    </location>
</feature>
<keyword evidence="9" id="KW-0812">Transmembrane</keyword>
<keyword evidence="4" id="KW-0808">Transferase</keyword>
<evidence type="ECO:0000259" key="10">
    <source>
        <dbReference type="SMART" id="SM00387"/>
    </source>
</evidence>
<keyword evidence="8" id="KW-0902">Two-component regulatory system</keyword>
<keyword evidence="12" id="KW-1185">Reference proteome</keyword>
<evidence type="ECO:0000313" key="12">
    <source>
        <dbReference type="Proteomes" id="UP000198280"/>
    </source>
</evidence>
<dbReference type="CDD" id="cd16917">
    <property type="entry name" value="HATPase_UhpB-NarQ-NarX-like"/>
    <property type="match status" value="1"/>
</dbReference>
<feature type="transmembrane region" description="Helical" evidence="9">
    <location>
        <begin position="223"/>
        <end position="245"/>
    </location>
</feature>
<keyword evidence="9" id="KW-0472">Membrane</keyword>
<dbReference type="GO" id="GO:0046983">
    <property type="term" value="F:protein dimerization activity"/>
    <property type="evidence" value="ECO:0007669"/>
    <property type="project" value="InterPro"/>
</dbReference>
<proteinExistence type="predicted"/>
<feature type="transmembrane region" description="Helical" evidence="9">
    <location>
        <begin position="116"/>
        <end position="137"/>
    </location>
</feature>
<keyword evidence="5" id="KW-0547">Nucleotide-binding</keyword>
<dbReference type="GO" id="GO:0016020">
    <property type="term" value="C:membrane"/>
    <property type="evidence" value="ECO:0007669"/>
    <property type="project" value="InterPro"/>
</dbReference>
<dbReference type="Gene3D" id="3.30.565.10">
    <property type="entry name" value="Histidine kinase-like ATPase, C-terminal domain"/>
    <property type="match status" value="1"/>
</dbReference>
<dbReference type="PANTHER" id="PTHR24421">
    <property type="entry name" value="NITRATE/NITRITE SENSOR PROTEIN NARX-RELATED"/>
    <property type="match status" value="1"/>
</dbReference>
<feature type="transmembrane region" description="Helical" evidence="9">
    <location>
        <begin position="257"/>
        <end position="276"/>
    </location>
</feature>
<evidence type="ECO:0000256" key="1">
    <source>
        <dbReference type="ARBA" id="ARBA00000085"/>
    </source>
</evidence>
<name>A0A239KL75_9ACTN</name>
<evidence type="ECO:0000256" key="9">
    <source>
        <dbReference type="SAM" id="Phobius"/>
    </source>
</evidence>
<feature type="transmembrane region" description="Helical" evidence="9">
    <location>
        <begin position="288"/>
        <end position="306"/>
    </location>
</feature>
<dbReference type="InterPro" id="IPR011712">
    <property type="entry name" value="Sig_transdc_His_kin_sub3_dim/P"/>
</dbReference>
<accession>A0A239KL75</accession>
<dbReference type="Proteomes" id="UP000198280">
    <property type="component" value="Unassembled WGS sequence"/>
</dbReference>
<keyword evidence="3" id="KW-0597">Phosphoprotein</keyword>
<dbReference type="GO" id="GO:0005524">
    <property type="term" value="F:ATP binding"/>
    <property type="evidence" value="ECO:0007669"/>
    <property type="project" value="UniProtKB-KW"/>
</dbReference>
<keyword evidence="9" id="KW-1133">Transmembrane helix</keyword>
<dbReference type="GO" id="GO:0000155">
    <property type="term" value="F:phosphorelay sensor kinase activity"/>
    <property type="evidence" value="ECO:0007669"/>
    <property type="project" value="InterPro"/>
</dbReference>
<evidence type="ECO:0000256" key="4">
    <source>
        <dbReference type="ARBA" id="ARBA00022679"/>
    </source>
</evidence>
<evidence type="ECO:0000256" key="6">
    <source>
        <dbReference type="ARBA" id="ARBA00022777"/>
    </source>
</evidence>
<evidence type="ECO:0000256" key="7">
    <source>
        <dbReference type="ARBA" id="ARBA00022840"/>
    </source>
</evidence>
<feature type="transmembrane region" description="Helical" evidence="9">
    <location>
        <begin position="157"/>
        <end position="175"/>
    </location>
</feature>
<gene>
    <name evidence="11" type="ORF">SAMN05216252_11644</name>
</gene>
<comment type="catalytic activity">
    <reaction evidence="1">
        <text>ATP + protein L-histidine = ADP + protein N-phospho-L-histidine.</text>
        <dbReference type="EC" id="2.7.13.3"/>
    </reaction>
</comment>
<dbReference type="InterPro" id="IPR003594">
    <property type="entry name" value="HATPase_dom"/>
</dbReference>
<feature type="transmembrane region" description="Helical" evidence="9">
    <location>
        <begin position="196"/>
        <end position="217"/>
    </location>
</feature>
<dbReference type="Pfam" id="PF07730">
    <property type="entry name" value="HisKA_3"/>
    <property type="match status" value="1"/>
</dbReference>
<evidence type="ECO:0000256" key="5">
    <source>
        <dbReference type="ARBA" id="ARBA00022741"/>
    </source>
</evidence>
<evidence type="ECO:0000313" key="11">
    <source>
        <dbReference type="EMBL" id="SNT19137.1"/>
    </source>
</evidence>
<sequence>MAVCALTPLAAVSAGQVMDLVMSVAAGVLATFLGLFVSRRRPANPVGPLLGLVGLAPPLVMLTDTYDHVNLSRPLPGAEAIHQLAAGLWTIWYVPVLLLMLVFPSGRLPSGRFPRLVLYGVLSDTLVFNVTAVMDPTRYMPPFEDYGHPLPTLPESAVWMSFLALGLFMVLLVCAGLVMRGRYRAAGPVERAQLKWFALGAVALPGTLLLCWTDYLLFGHVGVLIWVGLISLCLGVPSLAALAILRHDLYDVDRATSAVVTWGLVTAGLLAVYSAASFTGGLALGRGSAMAASAVTALVAVVLVPVKNRVRRSVDRRFYPVRERALAAVNELEREVHAGRARPEQLEEVLRDALREPRLRVGYLLPGGTEFHDTAGAPVVQGAEVRLAGRPIGIIDGPCPREVATAGALLVETVRLRLELHRALDEVEASRSRLLRTGYRERRRLERDLHDGAQSRLVSLGMALRLAQRHLADGSVDVDGLLDQAVAELGTAVAELRKLAHGLRPSSLDDGLGPALEALAARAPVRLDWRLDGRPLPDDIATTAYYVASEAVTNAVKHAEATSIGVAVGGNEDGALYVTIRDDGRGGADPGRGSGLSGLKDRVAALGGLLHITSTPGGGTTVEAVLPCAS</sequence>
<dbReference type="Gene3D" id="1.20.5.1930">
    <property type="match status" value="1"/>
</dbReference>
<organism evidence="11 12">
    <name type="scientific">Actinacidiphila glaucinigra</name>
    <dbReference type="NCBI Taxonomy" id="235986"/>
    <lineage>
        <taxon>Bacteria</taxon>
        <taxon>Bacillati</taxon>
        <taxon>Actinomycetota</taxon>
        <taxon>Actinomycetes</taxon>
        <taxon>Kitasatosporales</taxon>
        <taxon>Streptomycetaceae</taxon>
        <taxon>Actinacidiphila</taxon>
    </lineage>
</organism>
<reference evidence="11 12" key="1">
    <citation type="submission" date="2017-06" db="EMBL/GenBank/DDBJ databases">
        <authorList>
            <person name="Kim H.J."/>
            <person name="Triplett B.A."/>
        </authorList>
    </citation>
    <scope>NUCLEOTIDE SEQUENCE [LARGE SCALE GENOMIC DNA]</scope>
    <source>
        <strain evidence="11 12">CGMCC 4.1858</strain>
    </source>
</reference>
<dbReference type="PANTHER" id="PTHR24421:SF10">
    <property type="entry name" value="NITRATE_NITRITE SENSOR PROTEIN NARQ"/>
    <property type="match status" value="1"/>
</dbReference>
<dbReference type="InterPro" id="IPR036890">
    <property type="entry name" value="HATPase_C_sf"/>
</dbReference>
<feature type="transmembrane region" description="Helical" evidence="9">
    <location>
        <begin position="20"/>
        <end position="37"/>
    </location>
</feature>
<evidence type="ECO:0000256" key="8">
    <source>
        <dbReference type="ARBA" id="ARBA00023012"/>
    </source>
</evidence>
<dbReference type="SUPFAM" id="SSF55874">
    <property type="entry name" value="ATPase domain of HSP90 chaperone/DNA topoisomerase II/histidine kinase"/>
    <property type="match status" value="1"/>
</dbReference>
<dbReference type="EC" id="2.7.13.3" evidence="2"/>
<evidence type="ECO:0000256" key="2">
    <source>
        <dbReference type="ARBA" id="ARBA00012438"/>
    </source>
</evidence>
<dbReference type="AlphaFoldDB" id="A0A239KL75"/>
<dbReference type="EMBL" id="FZOF01000016">
    <property type="protein sequence ID" value="SNT19137.1"/>
    <property type="molecule type" value="Genomic_DNA"/>
</dbReference>
<dbReference type="SMART" id="SM00387">
    <property type="entry name" value="HATPase_c"/>
    <property type="match status" value="1"/>
</dbReference>
<keyword evidence="6 11" id="KW-0418">Kinase</keyword>
<feature type="transmembrane region" description="Helical" evidence="9">
    <location>
        <begin position="86"/>
        <end position="104"/>
    </location>
</feature>
<dbReference type="Pfam" id="PF02518">
    <property type="entry name" value="HATPase_c"/>
    <property type="match status" value="1"/>
</dbReference>
<protein>
    <recommendedName>
        <fullName evidence="2">histidine kinase</fullName>
        <ecNumber evidence="2">2.7.13.3</ecNumber>
    </recommendedName>
</protein>
<keyword evidence="7" id="KW-0067">ATP-binding</keyword>